<feature type="region of interest" description="Disordered" evidence="1">
    <location>
        <begin position="69"/>
        <end position="98"/>
    </location>
</feature>
<dbReference type="AlphaFoldDB" id="A0A8H7AG13"/>
<proteinExistence type="predicted"/>
<reference evidence="2" key="1">
    <citation type="submission" date="2020-02" db="EMBL/GenBank/DDBJ databases">
        <authorList>
            <person name="Palmer J.M."/>
        </authorList>
    </citation>
    <scope>NUCLEOTIDE SEQUENCE</scope>
    <source>
        <strain evidence="2">EPUS1.4</strain>
        <tissue evidence="2">Thallus</tissue>
    </source>
</reference>
<evidence type="ECO:0000313" key="3">
    <source>
        <dbReference type="Proteomes" id="UP000606974"/>
    </source>
</evidence>
<sequence length="177" mass="20468">MDRWNHDIPNQYFTDPRYNDGYAVGSLHSSDSHYSSYSEYSYNGAPAYYEQMQQAGTHGYPNNLHSSYFGSSSSSATQRPTASTRHDPTSFSSSSSKRERFYCEHSTCHDKHGHQSSFSRRADLNRHYQSVHGSTLLDCPYPRCERRGARGFPRLDHLIEHRRGYHHDNIPKRESGR</sequence>
<dbReference type="Proteomes" id="UP000606974">
    <property type="component" value="Unassembled WGS sequence"/>
</dbReference>
<keyword evidence="3" id="KW-1185">Reference proteome</keyword>
<evidence type="ECO:0008006" key="4">
    <source>
        <dbReference type="Google" id="ProtNLM"/>
    </source>
</evidence>
<organism evidence="2 3">
    <name type="scientific">Endocarpon pusillum</name>
    <dbReference type="NCBI Taxonomy" id="364733"/>
    <lineage>
        <taxon>Eukaryota</taxon>
        <taxon>Fungi</taxon>
        <taxon>Dikarya</taxon>
        <taxon>Ascomycota</taxon>
        <taxon>Pezizomycotina</taxon>
        <taxon>Eurotiomycetes</taxon>
        <taxon>Chaetothyriomycetidae</taxon>
        <taxon>Verrucariales</taxon>
        <taxon>Verrucariaceae</taxon>
        <taxon>Endocarpon</taxon>
    </lineage>
</organism>
<dbReference type="EMBL" id="JAACFV010000054">
    <property type="protein sequence ID" value="KAF7508428.1"/>
    <property type="molecule type" value="Genomic_DNA"/>
</dbReference>
<protein>
    <recommendedName>
        <fullName evidence="4">C2H2-type domain-containing protein</fullName>
    </recommendedName>
</protein>
<evidence type="ECO:0000256" key="1">
    <source>
        <dbReference type="SAM" id="MobiDB-lite"/>
    </source>
</evidence>
<name>A0A8H7AG13_9EURO</name>
<evidence type="ECO:0000313" key="2">
    <source>
        <dbReference type="EMBL" id="KAF7508428.1"/>
    </source>
</evidence>
<dbReference type="OrthoDB" id="2687452at2759"/>
<accession>A0A8H7AG13</accession>
<comment type="caution">
    <text evidence="2">The sequence shown here is derived from an EMBL/GenBank/DDBJ whole genome shotgun (WGS) entry which is preliminary data.</text>
</comment>
<gene>
    <name evidence="2" type="ORF">GJ744_009281</name>
</gene>